<proteinExistence type="predicted"/>
<comment type="caution">
    <text evidence="2">The sequence shown here is derived from an EMBL/GenBank/DDBJ whole genome shotgun (WGS) entry which is preliminary data.</text>
</comment>
<name>A0A6P2C308_9ACTN</name>
<accession>A0A6P2C308</accession>
<protein>
    <recommendedName>
        <fullName evidence="4">Lipoprotein</fullName>
    </recommendedName>
</protein>
<gene>
    <name evidence="2" type="ORF">EAS64_13695</name>
</gene>
<keyword evidence="1" id="KW-0732">Signal</keyword>
<keyword evidence="3" id="KW-1185">Reference proteome</keyword>
<evidence type="ECO:0000313" key="2">
    <source>
        <dbReference type="EMBL" id="TVZ05568.1"/>
    </source>
</evidence>
<organism evidence="2 3">
    <name type="scientific">Trebonia kvetii</name>
    <dbReference type="NCBI Taxonomy" id="2480626"/>
    <lineage>
        <taxon>Bacteria</taxon>
        <taxon>Bacillati</taxon>
        <taxon>Actinomycetota</taxon>
        <taxon>Actinomycetes</taxon>
        <taxon>Streptosporangiales</taxon>
        <taxon>Treboniaceae</taxon>
        <taxon>Trebonia</taxon>
    </lineage>
</organism>
<evidence type="ECO:0008006" key="4">
    <source>
        <dbReference type="Google" id="ProtNLM"/>
    </source>
</evidence>
<sequence>MRARKLRVLAVNGVVAACVAVLASACTGSSSTLDNGQPAPATPTVTPTPVPVLGDMKLATFPQSWDGMRALQVCEQWALLRGEYVTRVRRDNTLQLQLWFSSDGWLTAFNANSALKVDPTYMHISTDLGIVTAPGGASISAARMLDASCAAGN</sequence>
<feature type="chain" id="PRO_5026774245" description="Lipoprotein" evidence="1">
    <location>
        <begin position="26"/>
        <end position="153"/>
    </location>
</feature>
<dbReference type="RefSeq" id="WP_145853269.1">
    <property type="nucleotide sequence ID" value="NZ_RPFW01000002.1"/>
</dbReference>
<dbReference type="EMBL" id="RPFW01000002">
    <property type="protein sequence ID" value="TVZ05568.1"/>
    <property type="molecule type" value="Genomic_DNA"/>
</dbReference>
<reference evidence="2 3" key="1">
    <citation type="submission" date="2018-11" db="EMBL/GenBank/DDBJ databases">
        <title>Trebonia kvetii gen.nov., sp.nov., a novel acidophilic actinobacterium, and proposal of the new actinobacterial family Treboniaceae fam. nov.</title>
        <authorList>
            <person name="Rapoport D."/>
            <person name="Sagova-Mareckova M."/>
            <person name="Sedlacek I."/>
            <person name="Provaznik J."/>
            <person name="Kralova S."/>
            <person name="Pavlinic D."/>
            <person name="Benes V."/>
            <person name="Kopecky J."/>
        </authorList>
    </citation>
    <scope>NUCLEOTIDE SEQUENCE [LARGE SCALE GENOMIC DNA]</scope>
    <source>
        <strain evidence="2 3">15Tr583</strain>
    </source>
</reference>
<evidence type="ECO:0000256" key="1">
    <source>
        <dbReference type="SAM" id="SignalP"/>
    </source>
</evidence>
<dbReference type="AlphaFoldDB" id="A0A6P2C308"/>
<evidence type="ECO:0000313" key="3">
    <source>
        <dbReference type="Proteomes" id="UP000460272"/>
    </source>
</evidence>
<feature type="signal peptide" evidence="1">
    <location>
        <begin position="1"/>
        <end position="25"/>
    </location>
</feature>
<dbReference type="PROSITE" id="PS51257">
    <property type="entry name" value="PROKAR_LIPOPROTEIN"/>
    <property type="match status" value="1"/>
</dbReference>
<dbReference type="Proteomes" id="UP000460272">
    <property type="component" value="Unassembled WGS sequence"/>
</dbReference>